<accession>A0ABU6TER8</accession>
<dbReference type="PANTHER" id="PTHR44750">
    <property type="entry name" value="GLUTATHIONE S-TRANSFERASE T1-RELATED"/>
    <property type="match status" value="1"/>
</dbReference>
<dbReference type="PANTHER" id="PTHR44750:SF3">
    <property type="entry name" value="GLUTATHIONE S-TRANSFERASE, AMINO-TERMINAL DOMAIN PROTEIN"/>
    <property type="match status" value="1"/>
</dbReference>
<feature type="domain" description="GST N-terminal" evidence="1">
    <location>
        <begin position="1"/>
        <end position="89"/>
    </location>
</feature>
<dbReference type="SUPFAM" id="SSF52833">
    <property type="entry name" value="Thioredoxin-like"/>
    <property type="match status" value="1"/>
</dbReference>
<dbReference type="Proteomes" id="UP001341840">
    <property type="component" value="Unassembled WGS sequence"/>
</dbReference>
<evidence type="ECO:0000259" key="1">
    <source>
        <dbReference type="PROSITE" id="PS50404"/>
    </source>
</evidence>
<organism evidence="2 3">
    <name type="scientific">Stylosanthes scabra</name>
    <dbReference type="NCBI Taxonomy" id="79078"/>
    <lineage>
        <taxon>Eukaryota</taxon>
        <taxon>Viridiplantae</taxon>
        <taxon>Streptophyta</taxon>
        <taxon>Embryophyta</taxon>
        <taxon>Tracheophyta</taxon>
        <taxon>Spermatophyta</taxon>
        <taxon>Magnoliopsida</taxon>
        <taxon>eudicotyledons</taxon>
        <taxon>Gunneridae</taxon>
        <taxon>Pentapetalae</taxon>
        <taxon>rosids</taxon>
        <taxon>fabids</taxon>
        <taxon>Fabales</taxon>
        <taxon>Fabaceae</taxon>
        <taxon>Papilionoideae</taxon>
        <taxon>50 kb inversion clade</taxon>
        <taxon>dalbergioids sensu lato</taxon>
        <taxon>Dalbergieae</taxon>
        <taxon>Pterocarpus clade</taxon>
        <taxon>Stylosanthes</taxon>
    </lineage>
</organism>
<evidence type="ECO:0000313" key="2">
    <source>
        <dbReference type="EMBL" id="MED6146453.1"/>
    </source>
</evidence>
<dbReference type="InterPro" id="IPR043377">
    <property type="entry name" value="GSTT1/2/3"/>
</dbReference>
<gene>
    <name evidence="2" type="ORF">PIB30_034567</name>
</gene>
<dbReference type="InterPro" id="IPR004045">
    <property type="entry name" value="Glutathione_S-Trfase_N"/>
</dbReference>
<comment type="caution">
    <text evidence="2">The sequence shown here is derived from an EMBL/GenBank/DDBJ whole genome shotgun (WGS) entry which is preliminary data.</text>
</comment>
<dbReference type="PROSITE" id="PS50404">
    <property type="entry name" value="GST_NTER"/>
    <property type="match status" value="1"/>
</dbReference>
<dbReference type="InterPro" id="IPR036249">
    <property type="entry name" value="Thioredoxin-like_sf"/>
</dbReference>
<keyword evidence="3" id="KW-1185">Reference proteome</keyword>
<sequence length="89" mass="9950">MSQPSRAVLIFCRISGIDFEEIKVDISKGQHTSPDFTEEDYEKTSYDVVAIVGAVRSATYMQLFDVFAEVNPLQKVPAIVHGSLKLSER</sequence>
<dbReference type="Gene3D" id="3.40.30.10">
    <property type="entry name" value="Glutaredoxin"/>
    <property type="match status" value="1"/>
</dbReference>
<evidence type="ECO:0000313" key="3">
    <source>
        <dbReference type="Proteomes" id="UP001341840"/>
    </source>
</evidence>
<name>A0ABU6TER8_9FABA</name>
<reference evidence="2 3" key="1">
    <citation type="journal article" date="2023" name="Plants (Basel)">
        <title>Bridging the Gap: Combining Genomics and Transcriptomics Approaches to Understand Stylosanthes scabra, an Orphan Legume from the Brazilian Caatinga.</title>
        <authorList>
            <person name="Ferreira-Neto J.R.C."/>
            <person name="da Silva M.D."/>
            <person name="Binneck E."/>
            <person name="de Melo N.F."/>
            <person name="da Silva R.H."/>
            <person name="de Melo A.L.T.M."/>
            <person name="Pandolfi V."/>
            <person name="Bustamante F.O."/>
            <person name="Brasileiro-Vidal A.C."/>
            <person name="Benko-Iseppon A.M."/>
        </authorList>
    </citation>
    <scope>NUCLEOTIDE SEQUENCE [LARGE SCALE GENOMIC DNA]</scope>
    <source>
        <tissue evidence="2">Leaves</tissue>
    </source>
</reference>
<dbReference type="EMBL" id="JASCZI010090782">
    <property type="protein sequence ID" value="MED6146453.1"/>
    <property type="molecule type" value="Genomic_DNA"/>
</dbReference>
<protein>
    <recommendedName>
        <fullName evidence="1">GST N-terminal domain-containing protein</fullName>
    </recommendedName>
</protein>
<proteinExistence type="predicted"/>